<evidence type="ECO:0000256" key="5">
    <source>
        <dbReference type="ARBA" id="ARBA00023277"/>
    </source>
</evidence>
<gene>
    <name evidence="6" type="ORF">SAMN04488050_10674</name>
</gene>
<dbReference type="InterPro" id="IPR013785">
    <property type="entry name" value="Aldolase_TIM"/>
</dbReference>
<dbReference type="PROSITE" id="PS00160">
    <property type="entry name" value="ALDOLASE_KDPG_KHG_2"/>
    <property type="match status" value="1"/>
</dbReference>
<dbReference type="InterPro" id="IPR031338">
    <property type="entry name" value="KDPG/KHG_AS_2"/>
</dbReference>
<comment type="pathway">
    <text evidence="1">Carbohydrate acid metabolism.</text>
</comment>
<evidence type="ECO:0000256" key="2">
    <source>
        <dbReference type="ARBA" id="ARBA00006906"/>
    </source>
</evidence>
<dbReference type="STRING" id="311180.SAMN04488050_10674"/>
<reference evidence="7" key="1">
    <citation type="submission" date="2016-10" db="EMBL/GenBank/DDBJ databases">
        <authorList>
            <person name="Varghese N."/>
            <person name="Submissions S."/>
        </authorList>
    </citation>
    <scope>NUCLEOTIDE SEQUENCE [LARGE SCALE GENOMIC DNA]</scope>
    <source>
        <strain evidence="7">DSM 26894</strain>
    </source>
</reference>
<dbReference type="Pfam" id="PF01081">
    <property type="entry name" value="Aldolase"/>
    <property type="match status" value="1"/>
</dbReference>
<evidence type="ECO:0000256" key="4">
    <source>
        <dbReference type="ARBA" id="ARBA00023239"/>
    </source>
</evidence>
<sequence length="206" mass="21222">MTREIIAILRGLTPEEAPAVTEALIGAGITKIEVPLNSPRPFDSIAKMVQGFGTDAIIGAGTVLAPEEVLRLHQIGARMVVSPDMNQRVIMATKKAGMLSYPGVLTPTEAFTALRTGADGLKFFPASLVGPEGVKAMKAVLPEGAATYAVGGVSAGNMGEWLAAGVTGFGIGTWLYKPGRSLAEVTARAREVVAAYDAAKGAELAG</sequence>
<dbReference type="NCBIfam" id="NF006600">
    <property type="entry name" value="PRK09140.1"/>
    <property type="match status" value="1"/>
</dbReference>
<dbReference type="SUPFAM" id="SSF51569">
    <property type="entry name" value="Aldolase"/>
    <property type="match status" value="1"/>
</dbReference>
<dbReference type="PANTHER" id="PTHR30246">
    <property type="entry name" value="2-KETO-3-DEOXY-6-PHOSPHOGLUCONATE ALDOLASE"/>
    <property type="match status" value="1"/>
</dbReference>
<keyword evidence="7" id="KW-1185">Reference proteome</keyword>
<dbReference type="GO" id="GO:0016829">
    <property type="term" value="F:lyase activity"/>
    <property type="evidence" value="ECO:0007669"/>
    <property type="project" value="UniProtKB-KW"/>
</dbReference>
<keyword evidence="4" id="KW-0456">Lyase</keyword>
<dbReference type="InterPro" id="IPR000887">
    <property type="entry name" value="Aldlse_KDPG_KHG"/>
</dbReference>
<comment type="similarity">
    <text evidence="2">Belongs to the KHG/KDPG aldolase family.</text>
</comment>
<comment type="subunit">
    <text evidence="3">Homotrimer.</text>
</comment>
<dbReference type="Proteomes" id="UP000199392">
    <property type="component" value="Unassembled WGS sequence"/>
</dbReference>
<dbReference type="AlphaFoldDB" id="A0A1I6TH38"/>
<dbReference type="PANTHER" id="PTHR30246:SF1">
    <property type="entry name" value="2-DEHYDRO-3-DEOXY-6-PHOSPHOGALACTONATE ALDOLASE-RELATED"/>
    <property type="match status" value="1"/>
</dbReference>
<protein>
    <submittedName>
        <fullName evidence="6">2-keto-3-deoxy-phosphogalactonate aldolase</fullName>
    </submittedName>
</protein>
<evidence type="ECO:0000256" key="3">
    <source>
        <dbReference type="ARBA" id="ARBA00011233"/>
    </source>
</evidence>
<keyword evidence="5" id="KW-0119">Carbohydrate metabolism</keyword>
<dbReference type="RefSeq" id="WP_092425324.1">
    <property type="nucleotide sequence ID" value="NZ_FNCL01000006.1"/>
</dbReference>
<evidence type="ECO:0000313" key="6">
    <source>
        <dbReference type="EMBL" id="SFS88542.1"/>
    </source>
</evidence>
<evidence type="ECO:0000256" key="1">
    <source>
        <dbReference type="ARBA" id="ARBA00004761"/>
    </source>
</evidence>
<dbReference type="Gene3D" id="3.20.20.70">
    <property type="entry name" value="Aldolase class I"/>
    <property type="match status" value="1"/>
</dbReference>
<dbReference type="OrthoDB" id="7204076at2"/>
<evidence type="ECO:0000313" key="7">
    <source>
        <dbReference type="Proteomes" id="UP000199392"/>
    </source>
</evidence>
<dbReference type="CDD" id="cd00452">
    <property type="entry name" value="KDPG_aldolase"/>
    <property type="match status" value="1"/>
</dbReference>
<accession>A0A1I6TH38</accession>
<dbReference type="EMBL" id="FOZW01000006">
    <property type="protein sequence ID" value="SFS88542.1"/>
    <property type="molecule type" value="Genomic_DNA"/>
</dbReference>
<proteinExistence type="inferred from homology"/>
<organism evidence="6 7">
    <name type="scientific">Alloyangia pacifica</name>
    <dbReference type="NCBI Taxonomy" id="311180"/>
    <lineage>
        <taxon>Bacteria</taxon>
        <taxon>Pseudomonadati</taxon>
        <taxon>Pseudomonadota</taxon>
        <taxon>Alphaproteobacteria</taxon>
        <taxon>Rhodobacterales</taxon>
        <taxon>Roseobacteraceae</taxon>
        <taxon>Alloyangia</taxon>
    </lineage>
</organism>
<name>A0A1I6TH38_9RHOB</name>